<dbReference type="EMBL" id="KZ678772">
    <property type="protein sequence ID" value="PSR75369.1"/>
    <property type="molecule type" value="Genomic_DNA"/>
</dbReference>
<keyword evidence="1" id="KW-0472">Membrane</keyword>
<sequence>MLFRTGHMKKKKWERNTSKYIHTLTQRKEQKQNGVWERLSGSGVVVSFCFAFLVLMRLFLCVWFFSFLLGCLFLCLCFWL</sequence>
<dbReference type="AlphaFoldDB" id="A0A2T2ZSR1"/>
<gene>
    <name evidence="2" type="ORF">BD289DRAFT_197435</name>
</gene>
<proteinExistence type="predicted"/>
<organism evidence="2 3">
    <name type="scientific">Coniella lustricola</name>
    <dbReference type="NCBI Taxonomy" id="2025994"/>
    <lineage>
        <taxon>Eukaryota</taxon>
        <taxon>Fungi</taxon>
        <taxon>Dikarya</taxon>
        <taxon>Ascomycota</taxon>
        <taxon>Pezizomycotina</taxon>
        <taxon>Sordariomycetes</taxon>
        <taxon>Sordariomycetidae</taxon>
        <taxon>Diaporthales</taxon>
        <taxon>Schizoparmaceae</taxon>
        <taxon>Coniella</taxon>
    </lineage>
</organism>
<keyword evidence="1" id="KW-1133">Transmembrane helix</keyword>
<evidence type="ECO:0000313" key="2">
    <source>
        <dbReference type="EMBL" id="PSR75369.1"/>
    </source>
</evidence>
<name>A0A2T2ZSR1_9PEZI</name>
<reference evidence="2 3" key="1">
    <citation type="journal article" date="2018" name="Mycol. Prog.">
        <title>Coniella lustricola, a new species from submerged detritus.</title>
        <authorList>
            <person name="Raudabaugh D.B."/>
            <person name="Iturriaga T."/>
            <person name="Carver A."/>
            <person name="Mondo S."/>
            <person name="Pangilinan J."/>
            <person name="Lipzen A."/>
            <person name="He G."/>
            <person name="Amirebrahimi M."/>
            <person name="Grigoriev I.V."/>
            <person name="Miller A.N."/>
        </authorList>
    </citation>
    <scope>NUCLEOTIDE SEQUENCE [LARGE SCALE GENOMIC DNA]</scope>
    <source>
        <strain evidence="2 3">B22-T-1</strain>
    </source>
</reference>
<keyword evidence="3" id="KW-1185">Reference proteome</keyword>
<feature type="transmembrane region" description="Helical" evidence="1">
    <location>
        <begin position="35"/>
        <end position="56"/>
    </location>
</feature>
<dbReference type="InParanoid" id="A0A2T2ZSR1"/>
<keyword evidence="1" id="KW-0812">Transmembrane</keyword>
<accession>A0A2T2ZSR1</accession>
<evidence type="ECO:0000256" key="1">
    <source>
        <dbReference type="SAM" id="Phobius"/>
    </source>
</evidence>
<feature type="transmembrane region" description="Helical" evidence="1">
    <location>
        <begin position="62"/>
        <end position="79"/>
    </location>
</feature>
<dbReference type="Proteomes" id="UP000241462">
    <property type="component" value="Unassembled WGS sequence"/>
</dbReference>
<protein>
    <submittedName>
        <fullName evidence="2">Uncharacterized protein</fullName>
    </submittedName>
</protein>
<evidence type="ECO:0000313" key="3">
    <source>
        <dbReference type="Proteomes" id="UP000241462"/>
    </source>
</evidence>